<keyword evidence="3" id="KW-1185">Reference proteome</keyword>
<name>A2DEH9_TRIV3</name>
<accession>A2DEH9</accession>
<dbReference type="EMBL" id="DS113192">
    <property type="protein sequence ID" value="EAY21106.1"/>
    <property type="molecule type" value="Genomic_DNA"/>
</dbReference>
<proteinExistence type="predicted"/>
<organism evidence="2 3">
    <name type="scientific">Trichomonas vaginalis (strain ATCC PRA-98 / G3)</name>
    <dbReference type="NCBI Taxonomy" id="412133"/>
    <lineage>
        <taxon>Eukaryota</taxon>
        <taxon>Metamonada</taxon>
        <taxon>Parabasalia</taxon>
        <taxon>Trichomonadida</taxon>
        <taxon>Trichomonadidae</taxon>
        <taxon>Trichomonas</taxon>
    </lineage>
</organism>
<dbReference type="AlphaFoldDB" id="A2DEH9"/>
<reference evidence="2" key="1">
    <citation type="submission" date="2006-10" db="EMBL/GenBank/DDBJ databases">
        <authorList>
            <person name="Amadeo P."/>
            <person name="Zhao Q."/>
            <person name="Wortman J."/>
            <person name="Fraser-Liggett C."/>
            <person name="Carlton J."/>
        </authorList>
    </citation>
    <scope>NUCLEOTIDE SEQUENCE</scope>
    <source>
        <strain evidence="2">G3</strain>
    </source>
</reference>
<protein>
    <submittedName>
        <fullName evidence="2">Uncharacterized protein</fullName>
    </submittedName>
</protein>
<dbReference type="SMR" id="A2DEH9"/>
<dbReference type="RefSeq" id="XP_001582092.1">
    <property type="nucleotide sequence ID" value="XM_001582042.1"/>
</dbReference>
<dbReference type="InParanoid" id="A2DEH9"/>
<feature type="compositionally biased region" description="Basic and acidic residues" evidence="1">
    <location>
        <begin position="56"/>
        <end position="66"/>
    </location>
</feature>
<evidence type="ECO:0000313" key="2">
    <source>
        <dbReference type="EMBL" id="EAY21106.1"/>
    </source>
</evidence>
<dbReference type="Proteomes" id="UP000001542">
    <property type="component" value="Unassembled WGS sequence"/>
</dbReference>
<dbReference type="KEGG" id="tva:5466654"/>
<evidence type="ECO:0000256" key="1">
    <source>
        <dbReference type="SAM" id="MobiDB-lite"/>
    </source>
</evidence>
<evidence type="ECO:0000313" key="3">
    <source>
        <dbReference type="Proteomes" id="UP000001542"/>
    </source>
</evidence>
<sequence length="153" mass="17343">MKGPTRKIPEDIKARNSKELKALSESLANIVDRTTAIESQIQALEMAKQYRTQKIKSKDASKKESPQHQSFDDVTISSIDIDISKTSPVQSYSKSVIGSQIASKPVTNKNTANQPSLRMFLNMINQMRRDVSDLATRQNEMKFELEKIRVRLC</sequence>
<gene>
    <name evidence="2" type="ORF">TVAG_282760</name>
</gene>
<feature type="region of interest" description="Disordered" evidence="1">
    <location>
        <begin position="51"/>
        <end position="71"/>
    </location>
</feature>
<dbReference type="VEuPathDB" id="TrichDB:TVAG_282760"/>
<reference evidence="2" key="2">
    <citation type="journal article" date="2007" name="Science">
        <title>Draft genome sequence of the sexually transmitted pathogen Trichomonas vaginalis.</title>
        <authorList>
            <person name="Carlton J.M."/>
            <person name="Hirt R.P."/>
            <person name="Silva J.C."/>
            <person name="Delcher A.L."/>
            <person name="Schatz M."/>
            <person name="Zhao Q."/>
            <person name="Wortman J.R."/>
            <person name="Bidwell S.L."/>
            <person name="Alsmark U.C.M."/>
            <person name="Besteiro S."/>
            <person name="Sicheritz-Ponten T."/>
            <person name="Noel C.J."/>
            <person name="Dacks J.B."/>
            <person name="Foster P.G."/>
            <person name="Simillion C."/>
            <person name="Van de Peer Y."/>
            <person name="Miranda-Saavedra D."/>
            <person name="Barton G.J."/>
            <person name="Westrop G.D."/>
            <person name="Mueller S."/>
            <person name="Dessi D."/>
            <person name="Fiori P.L."/>
            <person name="Ren Q."/>
            <person name="Paulsen I."/>
            <person name="Zhang H."/>
            <person name="Bastida-Corcuera F.D."/>
            <person name="Simoes-Barbosa A."/>
            <person name="Brown M.T."/>
            <person name="Hayes R.D."/>
            <person name="Mukherjee M."/>
            <person name="Okumura C.Y."/>
            <person name="Schneider R."/>
            <person name="Smith A.J."/>
            <person name="Vanacova S."/>
            <person name="Villalvazo M."/>
            <person name="Haas B.J."/>
            <person name="Pertea M."/>
            <person name="Feldblyum T.V."/>
            <person name="Utterback T.R."/>
            <person name="Shu C.L."/>
            <person name="Osoegawa K."/>
            <person name="de Jong P.J."/>
            <person name="Hrdy I."/>
            <person name="Horvathova L."/>
            <person name="Zubacova Z."/>
            <person name="Dolezal P."/>
            <person name="Malik S.B."/>
            <person name="Logsdon J.M. Jr."/>
            <person name="Henze K."/>
            <person name="Gupta A."/>
            <person name="Wang C.C."/>
            <person name="Dunne R.L."/>
            <person name="Upcroft J.A."/>
            <person name="Upcroft P."/>
            <person name="White O."/>
            <person name="Salzberg S.L."/>
            <person name="Tang P."/>
            <person name="Chiu C.-H."/>
            <person name="Lee Y.-S."/>
            <person name="Embley T.M."/>
            <person name="Coombs G.H."/>
            <person name="Mottram J.C."/>
            <person name="Tachezy J."/>
            <person name="Fraser-Liggett C.M."/>
            <person name="Johnson P.J."/>
        </authorList>
    </citation>
    <scope>NUCLEOTIDE SEQUENCE [LARGE SCALE GENOMIC DNA]</scope>
    <source>
        <strain evidence="2">G3</strain>
    </source>
</reference>
<dbReference type="VEuPathDB" id="TrichDB:TVAGG3_0028520"/>